<protein>
    <submittedName>
        <fullName evidence="1">Uncharacterized protein</fullName>
    </submittedName>
</protein>
<sequence length="150" mass="16413">MRFDDGGNLVVGESADKLRRELVIGLEADQVRLVGQLHLLQRNRHLHAVGRGQRVQLDALGVLRGPFAGHGKIGEDLGLRHGFPSERVGNLCGPARGCRRGLASHDTERPSILTVVMRPCRQRCRWLGWPDAGTQIPSSKPVPEPVILGV</sequence>
<evidence type="ECO:0000313" key="1">
    <source>
        <dbReference type="EMBL" id="MPN34060.1"/>
    </source>
</evidence>
<reference evidence="1" key="1">
    <citation type="submission" date="2019-08" db="EMBL/GenBank/DDBJ databases">
        <authorList>
            <person name="Kucharzyk K."/>
            <person name="Murdoch R.W."/>
            <person name="Higgins S."/>
            <person name="Loffler F."/>
        </authorList>
    </citation>
    <scope>NUCLEOTIDE SEQUENCE</scope>
</reference>
<accession>A0A645H5T7</accession>
<organism evidence="1">
    <name type="scientific">bioreactor metagenome</name>
    <dbReference type="NCBI Taxonomy" id="1076179"/>
    <lineage>
        <taxon>unclassified sequences</taxon>
        <taxon>metagenomes</taxon>
        <taxon>ecological metagenomes</taxon>
    </lineage>
</organism>
<dbReference type="AlphaFoldDB" id="A0A645H5T7"/>
<dbReference type="EMBL" id="VSSQ01086898">
    <property type="protein sequence ID" value="MPN34060.1"/>
    <property type="molecule type" value="Genomic_DNA"/>
</dbReference>
<name>A0A645H5T7_9ZZZZ</name>
<comment type="caution">
    <text evidence="1">The sequence shown here is derived from an EMBL/GenBank/DDBJ whole genome shotgun (WGS) entry which is preliminary data.</text>
</comment>
<gene>
    <name evidence="1" type="ORF">SDC9_181552</name>
</gene>
<proteinExistence type="predicted"/>